<accession>A0AAD7RBQ3</accession>
<feature type="region of interest" description="Disordered" evidence="1">
    <location>
        <begin position="66"/>
        <end position="107"/>
    </location>
</feature>
<name>A0AAD7RBQ3_9TELE</name>
<comment type="caution">
    <text evidence="2">The sequence shown here is derived from an EMBL/GenBank/DDBJ whole genome shotgun (WGS) entry which is preliminary data.</text>
</comment>
<keyword evidence="3" id="KW-1185">Reference proteome</keyword>
<feature type="region of interest" description="Disordered" evidence="1">
    <location>
        <begin position="1"/>
        <end position="50"/>
    </location>
</feature>
<dbReference type="AlphaFoldDB" id="A0AAD7RBQ3"/>
<gene>
    <name evidence="2" type="ORF">AAFF_G00266020</name>
</gene>
<sequence>MRLAQPARAGSLSGQSRATQRRQHSEGWAPDCGALQRSGSQGSGRTPPLPLRFESFVELKSLSGVFEESPRDHKASPPPLLPALPRREGFEKPLLINNRAPPSPHGY</sequence>
<proteinExistence type="predicted"/>
<protein>
    <submittedName>
        <fullName evidence="2">Uncharacterized protein</fullName>
    </submittedName>
</protein>
<evidence type="ECO:0000256" key="1">
    <source>
        <dbReference type="SAM" id="MobiDB-lite"/>
    </source>
</evidence>
<evidence type="ECO:0000313" key="3">
    <source>
        <dbReference type="Proteomes" id="UP001221898"/>
    </source>
</evidence>
<evidence type="ECO:0000313" key="2">
    <source>
        <dbReference type="EMBL" id="KAJ8373358.1"/>
    </source>
</evidence>
<dbReference type="Proteomes" id="UP001221898">
    <property type="component" value="Unassembled WGS sequence"/>
</dbReference>
<organism evidence="2 3">
    <name type="scientific">Aldrovandia affinis</name>
    <dbReference type="NCBI Taxonomy" id="143900"/>
    <lineage>
        <taxon>Eukaryota</taxon>
        <taxon>Metazoa</taxon>
        <taxon>Chordata</taxon>
        <taxon>Craniata</taxon>
        <taxon>Vertebrata</taxon>
        <taxon>Euteleostomi</taxon>
        <taxon>Actinopterygii</taxon>
        <taxon>Neopterygii</taxon>
        <taxon>Teleostei</taxon>
        <taxon>Notacanthiformes</taxon>
        <taxon>Halosauridae</taxon>
        <taxon>Aldrovandia</taxon>
    </lineage>
</organism>
<dbReference type="EMBL" id="JAINUG010000364">
    <property type="protein sequence ID" value="KAJ8373358.1"/>
    <property type="molecule type" value="Genomic_DNA"/>
</dbReference>
<reference evidence="2" key="1">
    <citation type="journal article" date="2023" name="Science">
        <title>Genome structures resolve the early diversification of teleost fishes.</title>
        <authorList>
            <person name="Parey E."/>
            <person name="Louis A."/>
            <person name="Montfort J."/>
            <person name="Bouchez O."/>
            <person name="Roques C."/>
            <person name="Iampietro C."/>
            <person name="Lluch J."/>
            <person name="Castinel A."/>
            <person name="Donnadieu C."/>
            <person name="Desvignes T."/>
            <person name="Floi Bucao C."/>
            <person name="Jouanno E."/>
            <person name="Wen M."/>
            <person name="Mejri S."/>
            <person name="Dirks R."/>
            <person name="Jansen H."/>
            <person name="Henkel C."/>
            <person name="Chen W.J."/>
            <person name="Zahm M."/>
            <person name="Cabau C."/>
            <person name="Klopp C."/>
            <person name="Thompson A.W."/>
            <person name="Robinson-Rechavi M."/>
            <person name="Braasch I."/>
            <person name="Lecointre G."/>
            <person name="Bobe J."/>
            <person name="Postlethwait J.H."/>
            <person name="Berthelot C."/>
            <person name="Roest Crollius H."/>
            <person name="Guiguen Y."/>
        </authorList>
    </citation>
    <scope>NUCLEOTIDE SEQUENCE</scope>
    <source>
        <strain evidence="2">NC1722</strain>
    </source>
</reference>